<gene>
    <name evidence="11" type="ORF">E3O11_09000</name>
    <name evidence="10" type="ORF">SAMN05216274_101348</name>
</gene>
<evidence type="ECO:0000313" key="11">
    <source>
        <dbReference type="EMBL" id="TFB85160.1"/>
    </source>
</evidence>
<keyword evidence="12" id="KW-1185">Reference proteome</keyword>
<evidence type="ECO:0000256" key="1">
    <source>
        <dbReference type="ARBA" id="ARBA00022490"/>
    </source>
</evidence>
<dbReference type="EMBL" id="SOFE01000014">
    <property type="protein sequence ID" value="TFB85160.1"/>
    <property type="molecule type" value="Genomic_DNA"/>
</dbReference>
<evidence type="ECO:0000256" key="8">
    <source>
        <dbReference type="ARBA" id="ARBA00023209"/>
    </source>
</evidence>
<dbReference type="Pfam" id="PF13685">
    <property type="entry name" value="Fe-ADH_2"/>
    <property type="match status" value="1"/>
</dbReference>
<dbReference type="GO" id="GO:0046872">
    <property type="term" value="F:metal ion binding"/>
    <property type="evidence" value="ECO:0007669"/>
    <property type="project" value="UniProtKB-KW"/>
</dbReference>
<evidence type="ECO:0000256" key="4">
    <source>
        <dbReference type="ARBA" id="ARBA00022857"/>
    </source>
</evidence>
<sequence>MTSFLDISDPTDLDSLRLVIAAAPGADELVPLGLRLLDISPLATDRISEVVGEELRLAGRVSAGAKVIILVDSTTILRDGEDLKAKIADLLVENFSVETYVLGDDAHLLANEASLDLATEAVRSAECVVTIGGGTITDIGKVATNRNGDIPLVVVQTAASVDGFTDNVSVILKNGVKRTVPSRWPNAVLADTVTIAGAPRAMNTAGFGEVLSLYTAPADWYLASLFGLDSTFHETPRDLLLAFAGDVSEWGNGLSDGDSASVEQLTRVLAIRGIGTGVAGTTACLSGVEHVISHMLDMYSGSHHLPIGLHGAQVGVASLIGAAAWQLLFERLGEGAPALDFPTDDELELRVRSAFDWCDPTGEKGAECWAGYSAKLADWRENKPRALAVLQDWKDYEPVFSGSLPTPDTLSSGLRIAGAPSQPAQLGEWVTADVWKWAVLNCLFMRDRFTVVDLLFFYGWWTAEDVDLVIARAASASVAEG</sequence>
<dbReference type="GO" id="GO:0016614">
    <property type="term" value="F:oxidoreductase activity, acting on CH-OH group of donors"/>
    <property type="evidence" value="ECO:0007669"/>
    <property type="project" value="InterPro"/>
</dbReference>
<keyword evidence="1" id="KW-0963">Cytoplasm</keyword>
<dbReference type="STRING" id="995038.SAMN05216274_101348"/>
<reference evidence="10 12" key="1">
    <citation type="submission" date="2016-10" db="EMBL/GenBank/DDBJ databases">
        <authorList>
            <person name="Varghese N."/>
            <person name="Submissions S."/>
        </authorList>
    </citation>
    <scope>NUCLEOTIDE SEQUENCE [LARGE SCALE GENOMIC DNA]</scope>
    <source>
        <strain evidence="10 12">GMCC 1.11211</strain>
    </source>
</reference>
<keyword evidence="4" id="KW-0521">NADP</keyword>
<keyword evidence="2" id="KW-0444">Lipid biosynthesis</keyword>
<accession>A0A1I2Y4N6</accession>
<evidence type="ECO:0000256" key="5">
    <source>
        <dbReference type="ARBA" id="ARBA00023002"/>
    </source>
</evidence>
<comment type="caution">
    <text evidence="11">The sequence shown here is derived from an EMBL/GenBank/DDBJ whole genome shotgun (WGS) entry which is preliminary data.</text>
</comment>
<keyword evidence="9" id="KW-1208">Phospholipid metabolism</keyword>
<evidence type="ECO:0000256" key="6">
    <source>
        <dbReference type="ARBA" id="ARBA00023027"/>
    </source>
</evidence>
<evidence type="ECO:0000256" key="3">
    <source>
        <dbReference type="ARBA" id="ARBA00022723"/>
    </source>
</evidence>
<evidence type="ECO:0000313" key="13">
    <source>
        <dbReference type="Proteomes" id="UP000297963"/>
    </source>
</evidence>
<dbReference type="EMBL" id="FOPW01000001">
    <property type="protein sequence ID" value="SFH20690.1"/>
    <property type="molecule type" value="Genomic_DNA"/>
</dbReference>
<dbReference type="Proteomes" id="UP000297963">
    <property type="component" value="Unassembled WGS sequence"/>
</dbReference>
<dbReference type="Gene3D" id="1.20.1090.10">
    <property type="entry name" value="Dehydroquinate synthase-like - alpha domain"/>
    <property type="match status" value="1"/>
</dbReference>
<evidence type="ECO:0000256" key="2">
    <source>
        <dbReference type="ARBA" id="ARBA00022516"/>
    </source>
</evidence>
<dbReference type="RefSeq" id="WP_092448148.1">
    <property type="nucleotide sequence ID" value="NZ_BKAC01000010.1"/>
</dbReference>
<dbReference type="PANTHER" id="PTHR43616">
    <property type="entry name" value="GLYCEROL DEHYDROGENASE"/>
    <property type="match status" value="1"/>
</dbReference>
<dbReference type="InterPro" id="IPR016205">
    <property type="entry name" value="Glycerol_DH"/>
</dbReference>
<keyword evidence="3" id="KW-0479">Metal-binding</keyword>
<evidence type="ECO:0000256" key="9">
    <source>
        <dbReference type="ARBA" id="ARBA00023264"/>
    </source>
</evidence>
<protein>
    <submittedName>
        <fullName evidence="10">Glycerol-1-phosphate dehydrogenase [NAD(P)+]</fullName>
    </submittedName>
    <submittedName>
        <fullName evidence="11">Iron-containing alcohol dehydrogenase</fullName>
    </submittedName>
</protein>
<dbReference type="Proteomes" id="UP000199681">
    <property type="component" value="Unassembled WGS sequence"/>
</dbReference>
<dbReference type="SUPFAM" id="SSF56796">
    <property type="entry name" value="Dehydroquinate synthase-like"/>
    <property type="match status" value="1"/>
</dbReference>
<keyword evidence="5" id="KW-0560">Oxidoreductase</keyword>
<dbReference type="PANTHER" id="PTHR43616:SF5">
    <property type="entry name" value="GLYCEROL DEHYDROGENASE 1"/>
    <property type="match status" value="1"/>
</dbReference>
<evidence type="ECO:0000313" key="10">
    <source>
        <dbReference type="EMBL" id="SFH20690.1"/>
    </source>
</evidence>
<keyword evidence="7" id="KW-0443">Lipid metabolism</keyword>
<keyword evidence="6" id="KW-0520">NAD</keyword>
<dbReference type="Gene3D" id="3.40.50.1970">
    <property type="match status" value="1"/>
</dbReference>
<organism evidence="11 13">
    <name type="scientific">Cryobacterium levicorallinum</name>
    <dbReference type="NCBI Taxonomy" id="995038"/>
    <lineage>
        <taxon>Bacteria</taxon>
        <taxon>Bacillati</taxon>
        <taxon>Actinomycetota</taxon>
        <taxon>Actinomycetes</taxon>
        <taxon>Micrococcales</taxon>
        <taxon>Microbacteriaceae</taxon>
        <taxon>Cryobacterium</taxon>
    </lineage>
</organism>
<reference evidence="11 13" key="2">
    <citation type="submission" date="2019-03" db="EMBL/GenBank/DDBJ databases">
        <title>Genomics of glacier-inhabiting Cryobacterium strains.</title>
        <authorList>
            <person name="Liu Q."/>
            <person name="Xin Y.-H."/>
        </authorList>
    </citation>
    <scope>NUCLEOTIDE SEQUENCE [LARGE SCALE GENOMIC DNA]</scope>
    <source>
        <strain evidence="11 13">Hh34</strain>
    </source>
</reference>
<dbReference type="InterPro" id="IPR032837">
    <property type="entry name" value="G1PDH"/>
</dbReference>
<evidence type="ECO:0000256" key="7">
    <source>
        <dbReference type="ARBA" id="ARBA00023098"/>
    </source>
</evidence>
<evidence type="ECO:0000313" key="12">
    <source>
        <dbReference type="Proteomes" id="UP000199681"/>
    </source>
</evidence>
<name>A0A1I2Y4N6_9MICO</name>
<dbReference type="GO" id="GO:0008654">
    <property type="term" value="P:phospholipid biosynthetic process"/>
    <property type="evidence" value="ECO:0007669"/>
    <property type="project" value="UniProtKB-KW"/>
</dbReference>
<dbReference type="AlphaFoldDB" id="A0A1I2Y4N6"/>
<keyword evidence="8" id="KW-0594">Phospholipid biosynthesis</keyword>
<proteinExistence type="predicted"/>